<dbReference type="EMBL" id="BGPR01000392">
    <property type="protein sequence ID" value="GBM17646.1"/>
    <property type="molecule type" value="Genomic_DNA"/>
</dbReference>
<accession>A0A4Y2DNP8</accession>
<organism evidence="1 2">
    <name type="scientific">Araneus ventricosus</name>
    <name type="common">Orbweaver spider</name>
    <name type="synonym">Epeira ventricosa</name>
    <dbReference type="NCBI Taxonomy" id="182803"/>
    <lineage>
        <taxon>Eukaryota</taxon>
        <taxon>Metazoa</taxon>
        <taxon>Ecdysozoa</taxon>
        <taxon>Arthropoda</taxon>
        <taxon>Chelicerata</taxon>
        <taxon>Arachnida</taxon>
        <taxon>Araneae</taxon>
        <taxon>Araneomorphae</taxon>
        <taxon>Entelegynae</taxon>
        <taxon>Araneoidea</taxon>
        <taxon>Araneidae</taxon>
        <taxon>Araneus</taxon>
    </lineage>
</organism>
<protein>
    <submittedName>
        <fullName evidence="1">Uncharacterized protein</fullName>
    </submittedName>
</protein>
<name>A0A4Y2DNP8_ARAVE</name>
<gene>
    <name evidence="1" type="ORF">AVEN_202813_1</name>
</gene>
<dbReference type="AlphaFoldDB" id="A0A4Y2DNP8"/>
<comment type="caution">
    <text evidence="1">The sequence shown here is derived from an EMBL/GenBank/DDBJ whole genome shotgun (WGS) entry which is preliminary data.</text>
</comment>
<proteinExistence type="predicted"/>
<keyword evidence="2" id="KW-1185">Reference proteome</keyword>
<reference evidence="1 2" key="1">
    <citation type="journal article" date="2019" name="Sci. Rep.">
        <title>Orb-weaving spider Araneus ventricosus genome elucidates the spidroin gene catalogue.</title>
        <authorList>
            <person name="Kono N."/>
            <person name="Nakamura H."/>
            <person name="Ohtoshi R."/>
            <person name="Moran D.A.P."/>
            <person name="Shinohara A."/>
            <person name="Yoshida Y."/>
            <person name="Fujiwara M."/>
            <person name="Mori M."/>
            <person name="Tomita M."/>
            <person name="Arakawa K."/>
        </authorList>
    </citation>
    <scope>NUCLEOTIDE SEQUENCE [LARGE SCALE GENOMIC DNA]</scope>
</reference>
<evidence type="ECO:0000313" key="2">
    <source>
        <dbReference type="Proteomes" id="UP000499080"/>
    </source>
</evidence>
<sequence length="108" mass="11845">MSGRRIGKQALASPWGYSDGGVVLTPARESTYLLREGVGPWPGNRLLGLRLQYSSYCSDCHSGPRILRQGLRLPNTTTPEGTSSTCMRSHPISKWLLASPEDIEMGVR</sequence>
<evidence type="ECO:0000313" key="1">
    <source>
        <dbReference type="EMBL" id="GBM17646.1"/>
    </source>
</evidence>
<dbReference type="Proteomes" id="UP000499080">
    <property type="component" value="Unassembled WGS sequence"/>
</dbReference>